<dbReference type="AlphaFoldDB" id="A0A1J1LT26"/>
<evidence type="ECO:0000313" key="4">
    <source>
        <dbReference type="Proteomes" id="UP000184315"/>
    </source>
</evidence>
<evidence type="ECO:0000259" key="2">
    <source>
        <dbReference type="Pfam" id="PF16747"/>
    </source>
</evidence>
<evidence type="ECO:0000256" key="1">
    <source>
        <dbReference type="SAM" id="SignalP"/>
    </source>
</evidence>
<accession>A0A1J1LT26</accession>
<dbReference type="Pfam" id="PF16747">
    <property type="entry name" value="Adhesin_E"/>
    <property type="match status" value="1"/>
</dbReference>
<dbReference type="InterPro" id="IPR031939">
    <property type="entry name" value="Adhesin_E-like"/>
</dbReference>
<gene>
    <name evidence="3" type="ORF">PL9214720022</name>
</gene>
<dbReference type="RefSeq" id="WP_072722677.1">
    <property type="nucleotide sequence ID" value="NZ_LN889817.1"/>
</dbReference>
<name>A0A1J1LT26_9CYAN</name>
<organism evidence="3 4">
    <name type="scientific">Planktothrix tepida PCC 9214</name>
    <dbReference type="NCBI Taxonomy" id="671072"/>
    <lineage>
        <taxon>Bacteria</taxon>
        <taxon>Bacillati</taxon>
        <taxon>Cyanobacteriota</taxon>
        <taxon>Cyanophyceae</taxon>
        <taxon>Oscillatoriophycideae</taxon>
        <taxon>Oscillatoriales</taxon>
        <taxon>Microcoleaceae</taxon>
        <taxon>Planktothrix</taxon>
    </lineage>
</organism>
<feature type="domain" description="Surface-adhesin protein E-like" evidence="2">
    <location>
        <begin position="28"/>
        <end position="132"/>
    </location>
</feature>
<dbReference type="EMBL" id="CZDF01000180">
    <property type="protein sequence ID" value="CUR35752.1"/>
    <property type="molecule type" value="Genomic_DNA"/>
</dbReference>
<protein>
    <recommendedName>
        <fullName evidence="2">Surface-adhesin protein E-like domain-containing protein</fullName>
    </recommendedName>
</protein>
<feature type="signal peptide" evidence="1">
    <location>
        <begin position="1"/>
        <end position="24"/>
    </location>
</feature>
<keyword evidence="4" id="KW-1185">Reference proteome</keyword>
<reference evidence="4" key="1">
    <citation type="submission" date="2015-10" db="EMBL/GenBank/DDBJ databases">
        <authorList>
            <person name="Regsiter A."/>
            <person name="william w."/>
        </authorList>
    </citation>
    <scope>NUCLEOTIDE SEQUENCE [LARGE SCALE GENOMIC DNA]</scope>
</reference>
<evidence type="ECO:0000313" key="3">
    <source>
        <dbReference type="EMBL" id="CUR35752.1"/>
    </source>
</evidence>
<dbReference type="Proteomes" id="UP000184315">
    <property type="component" value="Unassembled WGS sequence"/>
</dbReference>
<feature type="chain" id="PRO_5012588465" description="Surface-adhesin protein E-like domain-containing protein" evidence="1">
    <location>
        <begin position="25"/>
        <end position="136"/>
    </location>
</feature>
<proteinExistence type="predicted"/>
<keyword evidence="1" id="KW-0732">Signal</keyword>
<sequence>MLRKIITCLSVLFSIIFVSPSGLAQQQWVLIERGNQGTELFIDKSSIKRFANGNRRGNAVVYLQYMRNERENTKIYTVLLVDCEASMFAIFSQKIYELNSGRLLESVDYGDNPKIEPLRKNTILESGAIFACTGRQ</sequence>
<dbReference type="OrthoDB" id="470559at2"/>